<evidence type="ECO:0000313" key="3">
    <source>
        <dbReference type="Proteomes" id="UP000198740"/>
    </source>
</evidence>
<dbReference type="PANTHER" id="PTHR36154:SF1">
    <property type="entry name" value="DNA-BINDING TRANSCRIPTIONAL ACTIVATOR ALPA"/>
    <property type="match status" value="1"/>
</dbReference>
<dbReference type="Pfam" id="PF05930">
    <property type="entry name" value="Phage_AlpA"/>
    <property type="match status" value="1"/>
</dbReference>
<protein>
    <submittedName>
        <fullName evidence="2">AlpA family transcriptional regulator</fullName>
    </submittedName>
    <submittedName>
        <fullName evidence="1">Transcriptional regulator, AlpA family</fullName>
    </submittedName>
</protein>
<evidence type="ECO:0000313" key="4">
    <source>
        <dbReference type="Proteomes" id="UP000317267"/>
    </source>
</evidence>
<dbReference type="AlphaFoldDB" id="A0A1H0XKH8"/>
<dbReference type="Proteomes" id="UP000317267">
    <property type="component" value="Unassembled WGS sequence"/>
</dbReference>
<sequence>MEAQAQRQIRVLRLRQVQDRIGLSRSTIYDRMNVNSPRYDKTFPKPIKLGCSAVGWLEANINDWIQSRATDSEL</sequence>
<dbReference type="InterPro" id="IPR052931">
    <property type="entry name" value="Prophage_regulatory_activator"/>
</dbReference>
<dbReference type="EMBL" id="FNKM01000001">
    <property type="protein sequence ID" value="SDQ03468.1"/>
    <property type="molecule type" value="Genomic_DNA"/>
</dbReference>
<gene>
    <name evidence="2" type="ORF">FIV39_24095</name>
    <name evidence="1" type="ORF">SAMN04490186_0083</name>
</gene>
<reference evidence="1 3" key="1">
    <citation type="submission" date="2016-10" db="EMBL/GenBank/DDBJ databases">
        <authorList>
            <person name="Varghese N."/>
            <person name="Submissions S."/>
        </authorList>
    </citation>
    <scope>NUCLEOTIDE SEQUENCE [LARGE SCALE GENOMIC DNA]</scope>
    <source>
        <strain evidence="1 3">BS2976</strain>
    </source>
</reference>
<dbReference type="PANTHER" id="PTHR36154">
    <property type="entry name" value="DNA-BINDING TRANSCRIPTIONAL ACTIVATOR ALPA"/>
    <property type="match status" value="1"/>
</dbReference>
<evidence type="ECO:0000313" key="1">
    <source>
        <dbReference type="EMBL" id="SDQ03468.1"/>
    </source>
</evidence>
<keyword evidence="3" id="KW-1185">Reference proteome</keyword>
<proteinExistence type="predicted"/>
<organism evidence="2 4">
    <name type="scientific">Pseudomonas grimontii</name>
    <dbReference type="NCBI Taxonomy" id="129847"/>
    <lineage>
        <taxon>Bacteria</taxon>
        <taxon>Pseudomonadati</taxon>
        <taxon>Pseudomonadota</taxon>
        <taxon>Gammaproteobacteria</taxon>
        <taxon>Pseudomonadales</taxon>
        <taxon>Pseudomonadaceae</taxon>
        <taxon>Pseudomonas</taxon>
    </lineage>
</organism>
<dbReference type="InterPro" id="IPR010260">
    <property type="entry name" value="AlpA"/>
</dbReference>
<dbReference type="RefSeq" id="WP_090399712.1">
    <property type="nucleotide sequence ID" value="NZ_FNKM01000001.1"/>
</dbReference>
<dbReference type="EMBL" id="VFES01000017">
    <property type="protein sequence ID" value="TWR62425.1"/>
    <property type="molecule type" value="Genomic_DNA"/>
</dbReference>
<accession>A0A1H0XKH8</accession>
<evidence type="ECO:0000313" key="2">
    <source>
        <dbReference type="EMBL" id="TWR62425.1"/>
    </source>
</evidence>
<dbReference type="Proteomes" id="UP000198740">
    <property type="component" value="Unassembled WGS sequence"/>
</dbReference>
<name>A0A1H0XKH8_9PSED</name>
<dbReference type="OrthoDB" id="8455288at2"/>
<comment type="caution">
    <text evidence="2">The sequence shown here is derived from an EMBL/GenBank/DDBJ whole genome shotgun (WGS) entry which is preliminary data.</text>
</comment>
<reference evidence="2 4" key="2">
    <citation type="submission" date="2019-06" db="EMBL/GenBank/DDBJ databases">
        <title>Pseudomonas bimorpha sp. nov. isolated from bovine raw milk and skim milk concentrate.</title>
        <authorList>
            <person name="Hofmann K."/>
            <person name="Huptas C."/>
            <person name="Doll E."/>
            <person name="Scherer S."/>
            <person name="Wenning M."/>
        </authorList>
    </citation>
    <scope>NUCLEOTIDE SEQUENCE [LARGE SCALE GENOMIC DNA]</scope>
    <source>
        <strain evidence="2 4">DSM 17515</strain>
    </source>
</reference>
<dbReference type="Gene3D" id="1.10.238.160">
    <property type="match status" value="1"/>
</dbReference>